<gene>
    <name evidence="2" type="ORF">EVAR_80931_1</name>
</gene>
<evidence type="ECO:0000313" key="2">
    <source>
        <dbReference type="EMBL" id="GBP32163.1"/>
    </source>
</evidence>
<evidence type="ECO:0000256" key="1">
    <source>
        <dbReference type="SAM" id="MobiDB-lite"/>
    </source>
</evidence>
<name>A0A4C1V087_EUMVA</name>
<accession>A0A4C1V087</accession>
<comment type="caution">
    <text evidence="2">The sequence shown here is derived from an EMBL/GenBank/DDBJ whole genome shotgun (WGS) entry which is preliminary data.</text>
</comment>
<keyword evidence="3" id="KW-1185">Reference proteome</keyword>
<dbReference type="AlphaFoldDB" id="A0A4C1V087"/>
<organism evidence="2 3">
    <name type="scientific">Eumeta variegata</name>
    <name type="common">Bagworm moth</name>
    <name type="synonym">Eumeta japonica</name>
    <dbReference type="NCBI Taxonomy" id="151549"/>
    <lineage>
        <taxon>Eukaryota</taxon>
        <taxon>Metazoa</taxon>
        <taxon>Ecdysozoa</taxon>
        <taxon>Arthropoda</taxon>
        <taxon>Hexapoda</taxon>
        <taxon>Insecta</taxon>
        <taxon>Pterygota</taxon>
        <taxon>Neoptera</taxon>
        <taxon>Endopterygota</taxon>
        <taxon>Lepidoptera</taxon>
        <taxon>Glossata</taxon>
        <taxon>Ditrysia</taxon>
        <taxon>Tineoidea</taxon>
        <taxon>Psychidae</taxon>
        <taxon>Oiketicinae</taxon>
        <taxon>Eumeta</taxon>
    </lineage>
</organism>
<feature type="region of interest" description="Disordered" evidence="1">
    <location>
        <begin position="81"/>
        <end position="106"/>
    </location>
</feature>
<proteinExistence type="predicted"/>
<reference evidence="2 3" key="1">
    <citation type="journal article" date="2019" name="Commun. Biol.">
        <title>The bagworm genome reveals a unique fibroin gene that provides high tensile strength.</title>
        <authorList>
            <person name="Kono N."/>
            <person name="Nakamura H."/>
            <person name="Ohtoshi R."/>
            <person name="Tomita M."/>
            <person name="Numata K."/>
            <person name="Arakawa K."/>
        </authorList>
    </citation>
    <scope>NUCLEOTIDE SEQUENCE [LARGE SCALE GENOMIC DNA]</scope>
</reference>
<protein>
    <submittedName>
        <fullName evidence="2">Uncharacterized protein</fullName>
    </submittedName>
</protein>
<dbReference type="EMBL" id="BGZK01000255">
    <property type="protein sequence ID" value="GBP32163.1"/>
    <property type="molecule type" value="Genomic_DNA"/>
</dbReference>
<feature type="compositionally biased region" description="Low complexity" evidence="1">
    <location>
        <begin position="88"/>
        <end position="106"/>
    </location>
</feature>
<sequence length="106" mass="11611">MRLGVPNTVFELGAVLALILEDRVREWEPQGLVGGAGTLRTSLHTIHASTGLPRTGRRRECPPTGYISIVYFVVLSPPSTRRALGHGPATPRTPRTYTAPPKRTER</sequence>
<evidence type="ECO:0000313" key="3">
    <source>
        <dbReference type="Proteomes" id="UP000299102"/>
    </source>
</evidence>
<dbReference type="Proteomes" id="UP000299102">
    <property type="component" value="Unassembled WGS sequence"/>
</dbReference>